<comment type="caution">
    <text evidence="1">The sequence shown here is derived from an EMBL/GenBank/DDBJ whole genome shotgun (WGS) entry which is preliminary data.</text>
</comment>
<dbReference type="Proteomes" id="UP000634136">
    <property type="component" value="Unassembled WGS sequence"/>
</dbReference>
<keyword evidence="2" id="KW-1185">Reference proteome</keyword>
<name>A0A834WMV9_9FABA</name>
<gene>
    <name evidence="1" type="ORF">G2W53_016290</name>
</gene>
<protein>
    <submittedName>
        <fullName evidence="1">Uncharacterized protein</fullName>
    </submittedName>
</protein>
<sequence length="80" mass="9098">MNDDCLRKKPKGQDIPDMIKCTETQFLHTFCNFFIDPEEFRRRLSCHLSTTPMEAALSRSVAYNIGVKGYGPSLTVLNAE</sequence>
<accession>A0A834WMV9</accession>
<organism evidence="1 2">
    <name type="scientific">Senna tora</name>
    <dbReference type="NCBI Taxonomy" id="362788"/>
    <lineage>
        <taxon>Eukaryota</taxon>
        <taxon>Viridiplantae</taxon>
        <taxon>Streptophyta</taxon>
        <taxon>Embryophyta</taxon>
        <taxon>Tracheophyta</taxon>
        <taxon>Spermatophyta</taxon>
        <taxon>Magnoliopsida</taxon>
        <taxon>eudicotyledons</taxon>
        <taxon>Gunneridae</taxon>
        <taxon>Pentapetalae</taxon>
        <taxon>rosids</taxon>
        <taxon>fabids</taxon>
        <taxon>Fabales</taxon>
        <taxon>Fabaceae</taxon>
        <taxon>Caesalpinioideae</taxon>
        <taxon>Cassia clade</taxon>
        <taxon>Senna</taxon>
    </lineage>
</organism>
<reference evidence="1" key="1">
    <citation type="submission" date="2020-09" db="EMBL/GenBank/DDBJ databases">
        <title>Genome-Enabled Discovery of Anthraquinone Biosynthesis in Senna tora.</title>
        <authorList>
            <person name="Kang S.-H."/>
            <person name="Pandey R.P."/>
            <person name="Lee C.-M."/>
            <person name="Sim J.-S."/>
            <person name="Jeong J.-T."/>
            <person name="Choi B.-S."/>
            <person name="Jung M."/>
            <person name="Ginzburg D."/>
            <person name="Zhao K."/>
            <person name="Won S.Y."/>
            <person name="Oh T.-J."/>
            <person name="Yu Y."/>
            <person name="Kim N.-H."/>
            <person name="Lee O.R."/>
            <person name="Lee T.-H."/>
            <person name="Bashyal P."/>
            <person name="Kim T.-S."/>
            <person name="Lee W.-H."/>
            <person name="Kawkins C."/>
            <person name="Kim C.-K."/>
            <person name="Kim J.S."/>
            <person name="Ahn B.O."/>
            <person name="Rhee S.Y."/>
            <person name="Sohng J.K."/>
        </authorList>
    </citation>
    <scope>NUCLEOTIDE SEQUENCE</scope>
    <source>
        <tissue evidence="1">Leaf</tissue>
    </source>
</reference>
<dbReference type="AlphaFoldDB" id="A0A834WMV9"/>
<evidence type="ECO:0000313" key="1">
    <source>
        <dbReference type="EMBL" id="KAF7825126.1"/>
    </source>
</evidence>
<evidence type="ECO:0000313" key="2">
    <source>
        <dbReference type="Proteomes" id="UP000634136"/>
    </source>
</evidence>
<dbReference type="EMBL" id="JAAIUW010000006">
    <property type="protein sequence ID" value="KAF7825126.1"/>
    <property type="molecule type" value="Genomic_DNA"/>
</dbReference>
<proteinExistence type="predicted"/>